<dbReference type="AlphaFoldDB" id="A0AAW2WFM7"/>
<evidence type="ECO:0000313" key="1">
    <source>
        <dbReference type="EMBL" id="KAL0440120.1"/>
    </source>
</evidence>
<name>A0AAW2WFM7_9LAMI</name>
<gene>
    <name evidence="1" type="ORF">Slati_2495000</name>
</gene>
<accession>A0AAW2WFM7</accession>
<dbReference type="CDD" id="cd09272">
    <property type="entry name" value="RNase_HI_RT_Ty1"/>
    <property type="match status" value="1"/>
</dbReference>
<dbReference type="EMBL" id="JACGWN010000008">
    <property type="protein sequence ID" value="KAL0440120.1"/>
    <property type="molecule type" value="Genomic_DNA"/>
</dbReference>
<reference evidence="1" key="1">
    <citation type="submission" date="2020-06" db="EMBL/GenBank/DDBJ databases">
        <authorList>
            <person name="Li T."/>
            <person name="Hu X."/>
            <person name="Zhang T."/>
            <person name="Song X."/>
            <person name="Zhang H."/>
            <person name="Dai N."/>
            <person name="Sheng W."/>
            <person name="Hou X."/>
            <person name="Wei L."/>
        </authorList>
    </citation>
    <scope>NUCLEOTIDE SEQUENCE</scope>
    <source>
        <strain evidence="1">KEN1</strain>
        <tissue evidence="1">Leaf</tissue>
    </source>
</reference>
<proteinExistence type="predicted"/>
<protein>
    <submittedName>
        <fullName evidence="1">Uncharacterized protein</fullName>
    </submittedName>
</protein>
<dbReference type="PANTHER" id="PTHR11439:SF496">
    <property type="entry name" value="RNA-DIRECTED DNA POLYMERASE"/>
    <property type="match status" value="1"/>
</dbReference>
<organism evidence="1">
    <name type="scientific">Sesamum latifolium</name>
    <dbReference type="NCBI Taxonomy" id="2727402"/>
    <lineage>
        <taxon>Eukaryota</taxon>
        <taxon>Viridiplantae</taxon>
        <taxon>Streptophyta</taxon>
        <taxon>Embryophyta</taxon>
        <taxon>Tracheophyta</taxon>
        <taxon>Spermatophyta</taxon>
        <taxon>Magnoliopsida</taxon>
        <taxon>eudicotyledons</taxon>
        <taxon>Gunneridae</taxon>
        <taxon>Pentapetalae</taxon>
        <taxon>asterids</taxon>
        <taxon>lamiids</taxon>
        <taxon>Lamiales</taxon>
        <taxon>Pedaliaceae</taxon>
        <taxon>Sesamum</taxon>
    </lineage>
</organism>
<reference evidence="1" key="2">
    <citation type="journal article" date="2024" name="Plant">
        <title>Genomic evolution and insights into agronomic trait innovations of Sesamum species.</title>
        <authorList>
            <person name="Miao H."/>
            <person name="Wang L."/>
            <person name="Qu L."/>
            <person name="Liu H."/>
            <person name="Sun Y."/>
            <person name="Le M."/>
            <person name="Wang Q."/>
            <person name="Wei S."/>
            <person name="Zheng Y."/>
            <person name="Lin W."/>
            <person name="Duan Y."/>
            <person name="Cao H."/>
            <person name="Xiong S."/>
            <person name="Wang X."/>
            <person name="Wei L."/>
            <person name="Li C."/>
            <person name="Ma Q."/>
            <person name="Ju M."/>
            <person name="Zhao R."/>
            <person name="Li G."/>
            <person name="Mu C."/>
            <person name="Tian Q."/>
            <person name="Mei H."/>
            <person name="Zhang T."/>
            <person name="Gao T."/>
            <person name="Zhang H."/>
        </authorList>
    </citation>
    <scope>NUCLEOTIDE SEQUENCE</scope>
    <source>
        <strain evidence="1">KEN1</strain>
    </source>
</reference>
<dbReference type="PANTHER" id="PTHR11439">
    <property type="entry name" value="GAG-POL-RELATED RETROTRANSPOSON"/>
    <property type="match status" value="1"/>
</dbReference>
<sequence>MFLVYGGGGLILEDYSDASFLSDDDDAKSQSGFVLKLNDGVVAWKSFNQDTTANSTMKAEYIVAPEATKEAIWMKNYIKKLGVVPSTASQ</sequence>
<comment type="caution">
    <text evidence="1">The sequence shown here is derived from an EMBL/GenBank/DDBJ whole genome shotgun (WGS) entry which is preliminary data.</text>
</comment>